<protein>
    <recommendedName>
        <fullName evidence="7">Xylanolytic transcriptional activator regulatory domain-containing protein</fullName>
    </recommendedName>
</protein>
<name>A0A9P5C2X3_9PLEO</name>
<evidence type="ECO:0000256" key="3">
    <source>
        <dbReference type="ARBA" id="ARBA00023015"/>
    </source>
</evidence>
<evidence type="ECO:0000256" key="2">
    <source>
        <dbReference type="ARBA" id="ARBA00022833"/>
    </source>
</evidence>
<keyword evidence="4" id="KW-0804">Transcription</keyword>
<keyword evidence="3" id="KW-0805">Transcription regulation</keyword>
<evidence type="ECO:0000313" key="8">
    <source>
        <dbReference type="EMBL" id="KAF3041897.1"/>
    </source>
</evidence>
<accession>A0A9P5C2X3</accession>
<keyword evidence="9" id="KW-1185">Reference proteome</keyword>
<evidence type="ECO:0000313" key="9">
    <source>
        <dbReference type="Proteomes" id="UP000758155"/>
    </source>
</evidence>
<keyword evidence="2" id="KW-0862">Zinc</keyword>
<comment type="caution">
    <text evidence="8">The sequence shown here is derived from an EMBL/GenBank/DDBJ whole genome shotgun (WGS) entry which is preliminary data.</text>
</comment>
<evidence type="ECO:0000256" key="5">
    <source>
        <dbReference type="ARBA" id="ARBA00023242"/>
    </source>
</evidence>
<keyword evidence="5" id="KW-0539">Nucleus</keyword>
<reference evidence="8" key="1">
    <citation type="submission" date="2019-04" db="EMBL/GenBank/DDBJ databases">
        <title>Sequencing of skin fungus with MAO and IRED activity.</title>
        <authorList>
            <person name="Marsaioli A.J."/>
            <person name="Bonatto J.M.C."/>
            <person name="Reis Junior O."/>
        </authorList>
    </citation>
    <scope>NUCLEOTIDE SEQUENCE</scope>
    <source>
        <strain evidence="8">28M1</strain>
    </source>
</reference>
<dbReference type="InterPro" id="IPR007219">
    <property type="entry name" value="XnlR_reg_dom"/>
</dbReference>
<dbReference type="GO" id="GO:0008270">
    <property type="term" value="F:zinc ion binding"/>
    <property type="evidence" value="ECO:0007669"/>
    <property type="project" value="InterPro"/>
</dbReference>
<dbReference type="CDD" id="cd12148">
    <property type="entry name" value="fungal_TF_MHR"/>
    <property type="match status" value="1"/>
</dbReference>
<organism evidence="8 9">
    <name type="scientific">Didymella heteroderae</name>
    <dbReference type="NCBI Taxonomy" id="1769908"/>
    <lineage>
        <taxon>Eukaryota</taxon>
        <taxon>Fungi</taxon>
        <taxon>Dikarya</taxon>
        <taxon>Ascomycota</taxon>
        <taxon>Pezizomycotina</taxon>
        <taxon>Dothideomycetes</taxon>
        <taxon>Pleosporomycetidae</taxon>
        <taxon>Pleosporales</taxon>
        <taxon>Pleosporineae</taxon>
        <taxon>Didymellaceae</taxon>
        <taxon>Didymella</taxon>
    </lineage>
</organism>
<dbReference type="PANTHER" id="PTHR47660:SF2">
    <property type="entry name" value="TRANSCRIPTION FACTOR WITH C2H2 AND ZN(2)-CYS(6) DNA BINDING DOMAIN (EUROFUNG)"/>
    <property type="match status" value="1"/>
</dbReference>
<dbReference type="AlphaFoldDB" id="A0A9P5C2X3"/>
<dbReference type="PANTHER" id="PTHR47660">
    <property type="entry name" value="TRANSCRIPTION FACTOR WITH C2H2 AND ZN(2)-CYS(6) DNA BINDING DOMAIN (EUROFUNG)-RELATED-RELATED"/>
    <property type="match status" value="1"/>
</dbReference>
<evidence type="ECO:0000256" key="6">
    <source>
        <dbReference type="SAM" id="MobiDB-lite"/>
    </source>
</evidence>
<dbReference type="OrthoDB" id="3945418at2759"/>
<evidence type="ECO:0000256" key="4">
    <source>
        <dbReference type="ARBA" id="ARBA00023163"/>
    </source>
</evidence>
<dbReference type="Proteomes" id="UP000758155">
    <property type="component" value="Unassembled WGS sequence"/>
</dbReference>
<evidence type="ECO:0000256" key="1">
    <source>
        <dbReference type="ARBA" id="ARBA00022723"/>
    </source>
</evidence>
<dbReference type="EMBL" id="SWKV01000018">
    <property type="protein sequence ID" value="KAF3041897.1"/>
    <property type="molecule type" value="Genomic_DNA"/>
</dbReference>
<evidence type="ECO:0000259" key="7">
    <source>
        <dbReference type="Pfam" id="PF04082"/>
    </source>
</evidence>
<keyword evidence="1" id="KW-0479">Metal-binding</keyword>
<sequence length="722" mass="80434">MGRQDVASLMCVDYSDIPEEAQAALMTSVEGCNAFGESQAEPTQLDQNSVQISLDDTISFDPYFDYSTFARPWNYHLEHTVDSLDWFSTQFFAALRETELVYSPSFQAWSGDMDVVGSLDTDDITQSRKDGIQQALHGSHPGPSRLQTGEPLSGRDSRISSPPNESSHEDRLPFAWNPKSKRIARAKPIKLPPDDPIFANLDPSVEISQASLLGIVAFLRPLRPTSDADTFTLPELPLANVFISLFFNKFAVQAPILHRPTLDVEVLPSALLAIMMAIGSCYSRLRHTRRFGIIALDRTRQNLLALIEDDNSLMREPMIIYATALICYMGLWCGNKRAFELGEALRAVVVTYIRRLPTSREISERQGPSISLSSQSQWLHWATLESEKRLRWFVYMIDAQFPTILGMSGMLTLADIRRWECPCDEEFWAIPTAKTWKSRLGSASEPSCPVFGLLTASILSAPGAPPGNDLLPGVNMWSANLLLTTVMVEIFYHQEKLAVLRVHQEDSPSLSDTPIQDGHAAHLLDMLDIWHRSYNEHQIGRSTAFSANLLRCSTINYYLARLYLVFPVSEIQDCLGKSGPADSAAAMTRLKVWIAQHPDQVATALEDALKCISIALANNGESDPYDLIGLFLCHIIIWAFAHALPLFEKNNMVRQLQGNEAILQSVLEVFEAGFLQNDRTDNAVKAPQLIFRHAIQSLVRLGTWGASSNLALLLHLHPGTPG</sequence>
<gene>
    <name evidence="8" type="ORF">E8E12_005698</name>
</gene>
<dbReference type="GO" id="GO:0006351">
    <property type="term" value="P:DNA-templated transcription"/>
    <property type="evidence" value="ECO:0007669"/>
    <property type="project" value="InterPro"/>
</dbReference>
<dbReference type="Pfam" id="PF04082">
    <property type="entry name" value="Fungal_trans"/>
    <property type="match status" value="1"/>
</dbReference>
<feature type="domain" description="Xylanolytic transcriptional activator regulatory" evidence="7">
    <location>
        <begin position="243"/>
        <end position="440"/>
    </location>
</feature>
<feature type="region of interest" description="Disordered" evidence="6">
    <location>
        <begin position="134"/>
        <end position="173"/>
    </location>
</feature>
<dbReference type="GO" id="GO:0003677">
    <property type="term" value="F:DNA binding"/>
    <property type="evidence" value="ECO:0007669"/>
    <property type="project" value="InterPro"/>
</dbReference>
<proteinExistence type="predicted"/>